<evidence type="ECO:0000256" key="2">
    <source>
        <dbReference type="SAM" id="Coils"/>
    </source>
</evidence>
<feature type="domain" description="Phage tail tape measure protein" evidence="5">
    <location>
        <begin position="236"/>
        <end position="447"/>
    </location>
</feature>
<dbReference type="AlphaFoldDB" id="A0A286BTX3"/>
<accession>A0A286BTX3</accession>
<dbReference type="PANTHER" id="PTHR37813:SF1">
    <property type="entry name" value="FELS-2 PROPHAGE PROTEIN"/>
    <property type="match status" value="1"/>
</dbReference>
<evidence type="ECO:0000256" key="4">
    <source>
        <dbReference type="SAM" id="Phobius"/>
    </source>
</evidence>
<feature type="transmembrane region" description="Helical" evidence="4">
    <location>
        <begin position="620"/>
        <end position="641"/>
    </location>
</feature>
<evidence type="ECO:0000256" key="3">
    <source>
        <dbReference type="SAM" id="MobiDB-lite"/>
    </source>
</evidence>
<feature type="compositionally biased region" description="Low complexity" evidence="3">
    <location>
        <begin position="896"/>
        <end position="905"/>
    </location>
</feature>
<evidence type="ECO:0000259" key="5">
    <source>
        <dbReference type="Pfam" id="PF10145"/>
    </source>
</evidence>
<dbReference type="PANTHER" id="PTHR37813">
    <property type="entry name" value="FELS-2 PROPHAGE PROTEIN"/>
    <property type="match status" value="1"/>
</dbReference>
<name>A0A286BTX3_9GAMM</name>
<feature type="coiled-coil region" evidence="2">
    <location>
        <begin position="1008"/>
        <end position="1035"/>
    </location>
</feature>
<dbReference type="RefSeq" id="WP_097095633.1">
    <property type="nucleotide sequence ID" value="NZ_OCMY01000001.1"/>
</dbReference>
<proteinExistence type="predicted"/>
<feature type="region of interest" description="Disordered" evidence="3">
    <location>
        <begin position="833"/>
        <end position="905"/>
    </location>
</feature>
<feature type="compositionally biased region" description="Polar residues" evidence="3">
    <location>
        <begin position="41"/>
        <end position="67"/>
    </location>
</feature>
<feature type="region of interest" description="Disordered" evidence="3">
    <location>
        <begin position="41"/>
        <end position="99"/>
    </location>
</feature>
<evidence type="ECO:0000313" key="7">
    <source>
        <dbReference type="Proteomes" id="UP000219271"/>
    </source>
</evidence>
<keyword evidence="4" id="KW-0812">Transmembrane</keyword>
<keyword evidence="7" id="KW-1185">Reference proteome</keyword>
<feature type="transmembrane region" description="Helical" evidence="4">
    <location>
        <begin position="653"/>
        <end position="683"/>
    </location>
</feature>
<keyword evidence="4" id="KW-1133">Transmembrane helix</keyword>
<dbReference type="OrthoDB" id="8019720at2"/>
<reference evidence="7" key="1">
    <citation type="submission" date="2017-09" db="EMBL/GenBank/DDBJ databases">
        <authorList>
            <person name="Varghese N."/>
            <person name="Submissions S."/>
        </authorList>
    </citation>
    <scope>NUCLEOTIDE SEQUENCE [LARGE SCALE GENOMIC DNA]</scope>
    <source>
        <strain evidence="7">JKS000234</strain>
    </source>
</reference>
<dbReference type="EMBL" id="OCMY01000001">
    <property type="protein sequence ID" value="SOD37604.1"/>
    <property type="molecule type" value="Genomic_DNA"/>
</dbReference>
<evidence type="ECO:0000313" key="6">
    <source>
        <dbReference type="EMBL" id="SOD37604.1"/>
    </source>
</evidence>
<feature type="transmembrane region" description="Helical" evidence="4">
    <location>
        <begin position="549"/>
        <end position="571"/>
    </location>
</feature>
<protein>
    <submittedName>
        <fullName evidence="6">Phage tail tape measure protein, TP901 family, core region</fullName>
    </submittedName>
</protein>
<feature type="transmembrane region" description="Helical" evidence="4">
    <location>
        <begin position="578"/>
        <end position="600"/>
    </location>
</feature>
<feature type="compositionally biased region" description="Basic and acidic residues" evidence="3">
    <location>
        <begin position="70"/>
        <end position="79"/>
    </location>
</feature>
<keyword evidence="2" id="KW-0175">Coiled coil</keyword>
<dbReference type="Pfam" id="PF10145">
    <property type="entry name" value="PhageMin_Tail"/>
    <property type="match status" value="1"/>
</dbReference>
<dbReference type="InterPro" id="IPR010090">
    <property type="entry name" value="Phage_tape_meas"/>
</dbReference>
<keyword evidence="4" id="KW-0472">Membrane</keyword>
<sequence>MTDRNLNIRVAFGAVNKLTSPASAAQKSAAALASQIRDTQSSLKGMERNASSFDRLSRAAQKTTQQLAEAKNKAKELRDSYGPAKQRTDEQTAALKQQSEAIRQLTRAQNEEQAKLGALSSSMVRHGIVLKTGASATDQISRRTGEYNRQLSEQQRRLAAVSRAQANYDRAKERRDSLTGGGIKAIAAGTVAIAPEVKVLMNYASMEDAMKDVAKQVNDLRDGNGQRTAQYYDLQKAIKAASEQLPLQNGAEDYAALVAGGARMGVSNGDDPWAKQKADLMSFATTAAMAATSFDLPAGELAENLGKIAGLYKIPTQNIEQLGDALNYLDDNAKSKGADIIDVLKRVGGIADKLDYRKAAALGSTFLTLGAEPEIAASATNAMVRELSIAKMQGGDFMAGLNALGLSADKIQKAMPVDAMGTIITVLEAANKLKDSDRTSVLTQIFGKEFGKNASTLANQLPELYRQLALVNGEAAKGSMRRESDINKDSISAQYLIAKAAMNNSFSSLGETLRGPALGIINYVTKVTQSFRAWVEANPAVVAVLMKTAAIIGVIIATLGALALAVGSVIVPIAAMRLSLTLLSGAGGFSGLAKLAGGAFRLMSGGFTGLVTMARGSLSLISGGFSGLGAVVKASVTAMAGDFSGFAAIGRGAISLLSGGFTMLLSPIGLIAAAIVGAGLLIWKYWEPIKAFFGGFFDGLLAGLAPVRQSFAALAPIFDGIGTAISGVWSWFKSLFEPVNASAETLKKCTEAGQTFGVVVGTAVSGVLSVILKVAEGIGWLLKKLGAIPEAANAAQEVANTMNAVAPAQPKAPVVYVWDAKQKKMVAQEWKPEPPPAVISAGQSAPQNGPAVTPPAKPPIPAPATPPGAVIAPPPGKVTYDSLKGTNPGKKKKSAADSATEVSAAARDPNKLGDIVFKDHPPVMPVVGDWREPTVNAGASSMAGITQRVGDMVRGIATWPTRALSAAMPVPITPAARSKPGGFNSAAINAAAGGDVFNLTMNFYESARMDEKSLATTLRRELDNLLRERDNRRRSQLRDRE</sequence>
<evidence type="ECO:0000256" key="1">
    <source>
        <dbReference type="ARBA" id="ARBA00022612"/>
    </source>
</evidence>
<dbReference type="Proteomes" id="UP000219271">
    <property type="component" value="Unassembled WGS sequence"/>
</dbReference>
<gene>
    <name evidence="6" type="ORF">SAMN06273570_1964</name>
</gene>
<keyword evidence="1" id="KW-1188">Viral release from host cell</keyword>
<organism evidence="6 7">
    <name type="scientific">Candidatus Pantoea floridensis</name>
    <dbReference type="NCBI Taxonomy" id="1938870"/>
    <lineage>
        <taxon>Bacteria</taxon>
        <taxon>Pseudomonadati</taxon>
        <taxon>Pseudomonadota</taxon>
        <taxon>Gammaproteobacteria</taxon>
        <taxon>Enterobacterales</taxon>
        <taxon>Erwiniaceae</taxon>
        <taxon>Pantoea</taxon>
    </lineage>
</organism>
<feature type="compositionally biased region" description="Pro residues" evidence="3">
    <location>
        <begin position="852"/>
        <end position="876"/>
    </location>
</feature>
<dbReference type="NCBIfam" id="TIGR01760">
    <property type="entry name" value="tape_meas_TP901"/>
    <property type="match status" value="1"/>
</dbReference>